<dbReference type="SUPFAM" id="SSF88697">
    <property type="entry name" value="PUA domain-like"/>
    <property type="match status" value="1"/>
</dbReference>
<dbReference type="GO" id="GO:0003723">
    <property type="term" value="F:RNA binding"/>
    <property type="evidence" value="ECO:0007669"/>
    <property type="project" value="InterPro"/>
</dbReference>
<dbReference type="InterPro" id="IPR002478">
    <property type="entry name" value="PUA"/>
</dbReference>
<dbReference type="NCBIfam" id="TIGR03684">
    <property type="entry name" value="arCOG00985"/>
    <property type="match status" value="1"/>
</dbReference>
<dbReference type="NCBIfam" id="TIGR00451">
    <property type="entry name" value="unchar_dom_2"/>
    <property type="match status" value="1"/>
</dbReference>
<dbReference type="InterPro" id="IPR036974">
    <property type="entry name" value="PUA_sf"/>
</dbReference>
<dbReference type="PANTHER" id="PTHR22798">
    <property type="entry name" value="MCT-1 PROTEIN"/>
    <property type="match status" value="1"/>
</dbReference>
<protein>
    <submittedName>
        <fullName evidence="2">DUF1947 domain-containing protein</fullName>
    </submittedName>
</protein>
<feature type="domain" description="PUA" evidence="1">
    <location>
        <begin position="120"/>
        <end position="195"/>
    </location>
</feature>
<dbReference type="CDD" id="cd21154">
    <property type="entry name" value="PUA_MJ1432-like"/>
    <property type="match status" value="1"/>
</dbReference>
<accession>A0A7C2Z458</accession>
<dbReference type="GO" id="GO:0001731">
    <property type="term" value="P:formation of translation preinitiation complex"/>
    <property type="evidence" value="ECO:0007669"/>
    <property type="project" value="TreeGrafter"/>
</dbReference>
<dbReference type="Pfam" id="PF01472">
    <property type="entry name" value="PUA"/>
    <property type="match status" value="1"/>
</dbReference>
<dbReference type="InterPro" id="IPR016437">
    <property type="entry name" value="MCT-1/Tma20"/>
</dbReference>
<dbReference type="Proteomes" id="UP000885664">
    <property type="component" value="Unassembled WGS sequence"/>
</dbReference>
<dbReference type="EMBL" id="DSFE01000073">
    <property type="protein sequence ID" value="HEU97861.1"/>
    <property type="molecule type" value="Genomic_DNA"/>
</dbReference>
<dbReference type="AlphaFoldDB" id="A0A7C2Z458"/>
<dbReference type="InterPro" id="IPR015947">
    <property type="entry name" value="PUA-like_sf"/>
</dbReference>
<dbReference type="Pfam" id="PF09183">
    <property type="entry name" value="DUF1947"/>
    <property type="match status" value="1"/>
</dbReference>
<evidence type="ECO:0000259" key="1">
    <source>
        <dbReference type="SMART" id="SM00359"/>
    </source>
</evidence>
<gene>
    <name evidence="2" type="ORF">ENO36_03280</name>
</gene>
<organism evidence="2">
    <name type="scientific">Fervidicoccus fontis</name>
    <dbReference type="NCBI Taxonomy" id="683846"/>
    <lineage>
        <taxon>Archaea</taxon>
        <taxon>Thermoproteota</taxon>
        <taxon>Thermoprotei</taxon>
        <taxon>Fervidicoccales</taxon>
        <taxon>Fervidicoccaceae</taxon>
        <taxon>Fervidicoccus</taxon>
    </lineage>
</organism>
<dbReference type="InterPro" id="IPR004521">
    <property type="entry name" value="Uncharacterised_CHP00451"/>
</dbReference>
<dbReference type="PANTHER" id="PTHR22798:SF0">
    <property type="entry name" value="MALIGNANT T-CELL-AMPLIFIED SEQUENCE 1"/>
    <property type="match status" value="1"/>
</dbReference>
<name>A0A7C2Z458_9CREN</name>
<dbReference type="Gene3D" id="2.30.130.10">
    <property type="entry name" value="PUA domain"/>
    <property type="match status" value="1"/>
</dbReference>
<proteinExistence type="predicted"/>
<dbReference type="InterPro" id="IPR015266">
    <property type="entry name" value="DUF1947"/>
</dbReference>
<dbReference type="SMART" id="SM00359">
    <property type="entry name" value="PUA"/>
    <property type="match status" value="1"/>
</dbReference>
<reference evidence="2" key="1">
    <citation type="journal article" date="2020" name="mSystems">
        <title>Genome- and Community-Level Interaction Insights into Carbon Utilization and Element Cycling Functions of Hydrothermarchaeota in Hydrothermal Sediment.</title>
        <authorList>
            <person name="Zhou Z."/>
            <person name="Liu Y."/>
            <person name="Xu W."/>
            <person name="Pan J."/>
            <person name="Luo Z.H."/>
            <person name="Li M."/>
        </authorList>
    </citation>
    <scope>NUCLEOTIDE SEQUENCE [LARGE SCALE GENOMIC DNA]</scope>
    <source>
        <strain evidence="2">SpSt-1259</strain>
    </source>
</reference>
<comment type="caution">
    <text evidence="2">The sequence shown here is derived from an EMBL/GenBank/DDBJ whole genome shotgun (WGS) entry which is preliminary data.</text>
</comment>
<dbReference type="InterPro" id="IPR022430">
    <property type="entry name" value="CHP03684"/>
</dbReference>
<evidence type="ECO:0000313" key="2">
    <source>
        <dbReference type="EMBL" id="HEU97861.1"/>
    </source>
</evidence>
<dbReference type="Gene3D" id="3.10.450.120">
    <property type="entry name" value="Pre-PUA domain, domain 1"/>
    <property type="match status" value="1"/>
</dbReference>
<dbReference type="PROSITE" id="PS50890">
    <property type="entry name" value="PUA"/>
    <property type="match status" value="1"/>
</dbReference>
<sequence length="202" mass="22579">MSLKVSYVQYHSLRSPFQSEIEQSSRILIAHNELINISQSRRCSHLKRHRLSKKDRNTLEELLSEKLGLSSVPETVELMEDEGKKCYIFDGVPAICEVNGEFVPLLKWLLKHGGENLGIPRIIVNKGAVKPISGGADLMAPGIVSIEGTFPKGSIVIVAEEERKIPLAIMKAIFSSDEIKEMKRGKVAESLHHVGDKLWKEL</sequence>